<name>A0A3P8A3H2_HAEPC</name>
<accession>A0A3P8A3H2</accession>
<organism evidence="2 3">
    <name type="scientific">Haemonchus placei</name>
    <name type="common">Barber's pole worm</name>
    <dbReference type="NCBI Taxonomy" id="6290"/>
    <lineage>
        <taxon>Eukaryota</taxon>
        <taxon>Metazoa</taxon>
        <taxon>Ecdysozoa</taxon>
        <taxon>Nematoda</taxon>
        <taxon>Chromadorea</taxon>
        <taxon>Rhabditida</taxon>
        <taxon>Rhabditina</taxon>
        <taxon>Rhabditomorpha</taxon>
        <taxon>Strongyloidea</taxon>
        <taxon>Trichostrongylidae</taxon>
        <taxon>Haemonchus</taxon>
    </lineage>
</organism>
<protein>
    <submittedName>
        <fullName evidence="2">Uncharacterized protein</fullName>
    </submittedName>
</protein>
<keyword evidence="1" id="KW-0812">Transmembrane</keyword>
<sequence length="71" mass="8251">MSAVQLFWSCSGIVASIVSRCWRLILVRISRDGRSRAKDSIGQVGIDRLFDFWKCCRIRYTFSNVHQNLVQ</sequence>
<proteinExistence type="predicted"/>
<evidence type="ECO:0000313" key="3">
    <source>
        <dbReference type="Proteomes" id="UP000268014"/>
    </source>
</evidence>
<reference evidence="2 3" key="1">
    <citation type="submission" date="2018-11" db="EMBL/GenBank/DDBJ databases">
        <authorList>
            <consortium name="Pathogen Informatics"/>
        </authorList>
    </citation>
    <scope>NUCLEOTIDE SEQUENCE [LARGE SCALE GENOMIC DNA]</scope>
    <source>
        <strain evidence="2 3">MHpl1</strain>
    </source>
</reference>
<dbReference type="AlphaFoldDB" id="A0A3P8A3H2"/>
<keyword evidence="3" id="KW-1185">Reference proteome</keyword>
<feature type="transmembrane region" description="Helical" evidence="1">
    <location>
        <begin position="6"/>
        <end position="26"/>
    </location>
</feature>
<evidence type="ECO:0000313" key="2">
    <source>
        <dbReference type="EMBL" id="VDO56405.1"/>
    </source>
</evidence>
<keyword evidence="1" id="KW-1133">Transmembrane helix</keyword>
<evidence type="ECO:0000256" key="1">
    <source>
        <dbReference type="SAM" id="Phobius"/>
    </source>
</evidence>
<gene>
    <name evidence="2" type="ORF">HPLM_LOCUS15379</name>
</gene>
<dbReference type="Proteomes" id="UP000268014">
    <property type="component" value="Unassembled WGS sequence"/>
</dbReference>
<keyword evidence="1" id="KW-0472">Membrane</keyword>
<dbReference type="EMBL" id="UZAF01018959">
    <property type="protein sequence ID" value="VDO56405.1"/>
    <property type="molecule type" value="Genomic_DNA"/>
</dbReference>